<dbReference type="EMBL" id="JBHUOS010000006">
    <property type="protein sequence ID" value="MFD2915482.1"/>
    <property type="molecule type" value="Genomic_DNA"/>
</dbReference>
<keyword evidence="2" id="KW-1185">Reference proteome</keyword>
<sequence length="223" mass="26394">MISKKLKDFSTIEFAKFIEKRPGMFLGDQITLTNLWNMLLGFDVNSTESIPPFHYFNYWTKKKLNKLGGGYSWRNAILEVNNSDEKQAFDNFFELLDEFLTLKPKSINSVLLTEENFTFYYNKENNNKSRRIIGDTMDSAILYPAPYQIKLVEFDYGTHAYHYNFYYVVGEYDKGKYSQEFDDLNSSKETYSKKFGKLKWTETDYGNIENEFKLIVENINNYS</sequence>
<proteinExistence type="predicted"/>
<name>A0ABW5ZUV2_9FLAO</name>
<evidence type="ECO:0000313" key="1">
    <source>
        <dbReference type="EMBL" id="MFD2915482.1"/>
    </source>
</evidence>
<evidence type="ECO:0000313" key="2">
    <source>
        <dbReference type="Proteomes" id="UP001597548"/>
    </source>
</evidence>
<organism evidence="1 2">
    <name type="scientific">Psychroserpens luteus</name>
    <dbReference type="NCBI Taxonomy" id="1434066"/>
    <lineage>
        <taxon>Bacteria</taxon>
        <taxon>Pseudomonadati</taxon>
        <taxon>Bacteroidota</taxon>
        <taxon>Flavobacteriia</taxon>
        <taxon>Flavobacteriales</taxon>
        <taxon>Flavobacteriaceae</taxon>
        <taxon>Psychroserpens</taxon>
    </lineage>
</organism>
<dbReference type="Proteomes" id="UP001597548">
    <property type="component" value="Unassembled WGS sequence"/>
</dbReference>
<gene>
    <name evidence="1" type="ORF">ACFS29_07530</name>
</gene>
<evidence type="ECO:0008006" key="3">
    <source>
        <dbReference type="Google" id="ProtNLM"/>
    </source>
</evidence>
<dbReference type="RefSeq" id="WP_194509991.1">
    <property type="nucleotide sequence ID" value="NZ_JADILU010000014.1"/>
</dbReference>
<protein>
    <recommendedName>
        <fullName evidence="3">DUF4240 domain-containing protein</fullName>
    </recommendedName>
</protein>
<reference evidence="2" key="1">
    <citation type="journal article" date="2019" name="Int. J. Syst. Evol. Microbiol.">
        <title>The Global Catalogue of Microorganisms (GCM) 10K type strain sequencing project: providing services to taxonomists for standard genome sequencing and annotation.</title>
        <authorList>
            <consortium name="The Broad Institute Genomics Platform"/>
            <consortium name="The Broad Institute Genome Sequencing Center for Infectious Disease"/>
            <person name="Wu L."/>
            <person name="Ma J."/>
        </authorList>
    </citation>
    <scope>NUCLEOTIDE SEQUENCE [LARGE SCALE GENOMIC DNA]</scope>
    <source>
        <strain evidence="2">KCTC 32514</strain>
    </source>
</reference>
<accession>A0ABW5ZUV2</accession>
<comment type="caution">
    <text evidence="1">The sequence shown here is derived from an EMBL/GenBank/DDBJ whole genome shotgun (WGS) entry which is preliminary data.</text>
</comment>